<evidence type="ECO:0000256" key="1">
    <source>
        <dbReference type="ARBA" id="ARBA00007689"/>
    </source>
</evidence>
<proteinExistence type="inferred from homology"/>
<organism evidence="3 4">
    <name type="scientific">Mesorhizobium retamae</name>
    <dbReference type="NCBI Taxonomy" id="2912854"/>
    <lineage>
        <taxon>Bacteria</taxon>
        <taxon>Pseudomonadati</taxon>
        <taxon>Pseudomonadota</taxon>
        <taxon>Alphaproteobacteria</taxon>
        <taxon>Hyphomicrobiales</taxon>
        <taxon>Phyllobacteriaceae</taxon>
        <taxon>Mesorhizobium</taxon>
    </lineage>
</organism>
<dbReference type="InterPro" id="IPR011008">
    <property type="entry name" value="Dimeric_a/b-barrel"/>
</dbReference>
<sequence length="106" mass="11864">MDDTSTDPIWLVLSVAGADRDLSIAMREQPWWNEHAAFINALVDEGNVLLGGPLPDEGGALLVMRAPDAQTIRDRLAGDPWYVNKILRLVDVKRWEILIDEWAGAR</sequence>
<protein>
    <submittedName>
        <fullName evidence="3">YciI family protein</fullName>
    </submittedName>
</protein>
<name>A0ABS9QNF0_9HYPH</name>
<gene>
    <name evidence="3" type="ORF">L4923_28375</name>
</gene>
<evidence type="ECO:0000313" key="4">
    <source>
        <dbReference type="Proteomes" id="UP001201701"/>
    </source>
</evidence>
<dbReference type="Proteomes" id="UP001201701">
    <property type="component" value="Unassembled WGS sequence"/>
</dbReference>
<keyword evidence="4" id="KW-1185">Reference proteome</keyword>
<dbReference type="SUPFAM" id="SSF54909">
    <property type="entry name" value="Dimeric alpha+beta barrel"/>
    <property type="match status" value="1"/>
</dbReference>
<dbReference type="InterPro" id="IPR005545">
    <property type="entry name" value="YCII"/>
</dbReference>
<dbReference type="EMBL" id="JAKREW010000061">
    <property type="protein sequence ID" value="MCG7508959.1"/>
    <property type="molecule type" value="Genomic_DNA"/>
</dbReference>
<dbReference type="RefSeq" id="WP_239370459.1">
    <property type="nucleotide sequence ID" value="NZ_JAKREW010000061.1"/>
</dbReference>
<comment type="similarity">
    <text evidence="1">Belongs to the YciI family.</text>
</comment>
<dbReference type="Gene3D" id="3.30.70.1060">
    <property type="entry name" value="Dimeric alpha+beta barrel"/>
    <property type="match status" value="1"/>
</dbReference>
<evidence type="ECO:0000313" key="3">
    <source>
        <dbReference type="EMBL" id="MCG7508959.1"/>
    </source>
</evidence>
<comment type="caution">
    <text evidence="3">The sequence shown here is derived from an EMBL/GenBank/DDBJ whole genome shotgun (WGS) entry which is preliminary data.</text>
</comment>
<dbReference type="Pfam" id="PF03795">
    <property type="entry name" value="YCII"/>
    <property type="match status" value="1"/>
</dbReference>
<reference evidence="3 4" key="1">
    <citation type="submission" date="2022-02" db="EMBL/GenBank/DDBJ databases">
        <title>Draft genome sequence of Mezorhizobium retamae strain IRAMC:0171 isolated from Retama raetam nodules.</title>
        <authorList>
            <person name="Bengaied R."/>
            <person name="Sbissi I."/>
            <person name="Huber K."/>
            <person name="Ghodbane F."/>
            <person name="Nouioui I."/>
            <person name="Tarhouni M."/>
            <person name="Gtari M."/>
        </authorList>
    </citation>
    <scope>NUCLEOTIDE SEQUENCE [LARGE SCALE GENOMIC DNA]</scope>
    <source>
        <strain evidence="3 4">IRAMC:0171</strain>
    </source>
</reference>
<evidence type="ECO:0000259" key="2">
    <source>
        <dbReference type="Pfam" id="PF03795"/>
    </source>
</evidence>
<feature type="domain" description="YCII-related" evidence="2">
    <location>
        <begin position="26"/>
        <end position="96"/>
    </location>
</feature>
<accession>A0ABS9QNF0</accession>